<protein>
    <recommendedName>
        <fullName evidence="2">AMP-dependent synthetase/ligase domain-containing protein</fullName>
    </recommendedName>
</protein>
<evidence type="ECO:0000313" key="4">
    <source>
        <dbReference type="Proteomes" id="UP000654075"/>
    </source>
</evidence>
<organism evidence="3 4">
    <name type="scientific">Polarella glacialis</name>
    <name type="common">Dinoflagellate</name>
    <dbReference type="NCBI Taxonomy" id="89957"/>
    <lineage>
        <taxon>Eukaryota</taxon>
        <taxon>Sar</taxon>
        <taxon>Alveolata</taxon>
        <taxon>Dinophyceae</taxon>
        <taxon>Suessiales</taxon>
        <taxon>Suessiaceae</taxon>
        <taxon>Polarella</taxon>
    </lineage>
</organism>
<feature type="domain" description="AMP-dependent synthetase/ligase" evidence="2">
    <location>
        <begin position="11"/>
        <end position="181"/>
    </location>
</feature>
<dbReference type="Pfam" id="PF00501">
    <property type="entry name" value="AMP-binding"/>
    <property type="match status" value="1"/>
</dbReference>
<sequence length="228" mass="24037">MPELARRLLLVKPAVVLTDDRKASLLSFALQSSMLGAGSEATDDGTGLNLAPAQTTPPPALSTVIVDVAAAQKLLGKQHSIQRPRLPLPPPPVEGGVSGTISTPQLCLIIFTAGTAGQPQAALLGHAAVCWAVEKWCSQLGLGPADRHALLLPPWLSAGRLGQWSALAGGARILLPPPAEASPSLKPLRAKLLDWPNRVIQSTDHNNQQQDNDKNNKQITTNCDLEHA</sequence>
<name>A0A813G0T7_POLGL</name>
<dbReference type="InterPro" id="IPR042099">
    <property type="entry name" value="ANL_N_sf"/>
</dbReference>
<dbReference type="AlphaFoldDB" id="A0A813G0T7"/>
<evidence type="ECO:0000313" key="3">
    <source>
        <dbReference type="EMBL" id="CAE8619601.1"/>
    </source>
</evidence>
<evidence type="ECO:0000259" key="2">
    <source>
        <dbReference type="Pfam" id="PF00501"/>
    </source>
</evidence>
<dbReference type="InterPro" id="IPR000873">
    <property type="entry name" value="AMP-dep_synth/lig_dom"/>
</dbReference>
<comment type="caution">
    <text evidence="3">The sequence shown here is derived from an EMBL/GenBank/DDBJ whole genome shotgun (WGS) entry which is preliminary data.</text>
</comment>
<gene>
    <name evidence="3" type="ORF">PGLA1383_LOCUS37186</name>
</gene>
<dbReference type="Proteomes" id="UP000654075">
    <property type="component" value="Unassembled WGS sequence"/>
</dbReference>
<evidence type="ECO:0000256" key="1">
    <source>
        <dbReference type="SAM" id="MobiDB-lite"/>
    </source>
</evidence>
<accession>A0A813G0T7</accession>
<feature type="region of interest" description="Disordered" evidence="1">
    <location>
        <begin position="203"/>
        <end position="228"/>
    </location>
</feature>
<reference evidence="3" key="1">
    <citation type="submission" date="2021-02" db="EMBL/GenBank/DDBJ databases">
        <authorList>
            <person name="Dougan E. K."/>
            <person name="Rhodes N."/>
            <person name="Thang M."/>
            <person name="Chan C."/>
        </authorList>
    </citation>
    <scope>NUCLEOTIDE SEQUENCE</scope>
</reference>
<dbReference type="EMBL" id="CAJNNV010027184">
    <property type="protein sequence ID" value="CAE8619601.1"/>
    <property type="molecule type" value="Genomic_DNA"/>
</dbReference>
<dbReference type="Gene3D" id="3.40.50.12780">
    <property type="entry name" value="N-terminal domain of ligase-like"/>
    <property type="match status" value="1"/>
</dbReference>
<keyword evidence="4" id="KW-1185">Reference proteome</keyword>
<proteinExistence type="predicted"/>
<dbReference type="SUPFAM" id="SSF56801">
    <property type="entry name" value="Acetyl-CoA synthetase-like"/>
    <property type="match status" value="1"/>
</dbReference>
<feature type="compositionally biased region" description="Polar residues" evidence="1">
    <location>
        <begin position="219"/>
        <end position="228"/>
    </location>
</feature>